<comment type="catalytic activity">
    <reaction evidence="8">
        <text>a 6-O-methyl-2'-deoxyguanosine in DNA + L-cysteinyl-[protein] = S-methyl-L-cysteinyl-[protein] + a 2'-deoxyguanosine in DNA</text>
        <dbReference type="Rhea" id="RHEA:24000"/>
        <dbReference type="Rhea" id="RHEA-COMP:10131"/>
        <dbReference type="Rhea" id="RHEA-COMP:10132"/>
        <dbReference type="Rhea" id="RHEA-COMP:11367"/>
        <dbReference type="Rhea" id="RHEA-COMP:11368"/>
        <dbReference type="ChEBI" id="CHEBI:29950"/>
        <dbReference type="ChEBI" id="CHEBI:82612"/>
        <dbReference type="ChEBI" id="CHEBI:85445"/>
        <dbReference type="ChEBI" id="CHEBI:85448"/>
        <dbReference type="EC" id="2.1.1.63"/>
    </reaction>
</comment>
<dbReference type="GO" id="GO:0006281">
    <property type="term" value="P:DNA repair"/>
    <property type="evidence" value="ECO:0007669"/>
    <property type="project" value="UniProtKB-KW"/>
</dbReference>
<dbReference type="CDD" id="cd06445">
    <property type="entry name" value="ATase"/>
    <property type="match status" value="1"/>
</dbReference>
<dbReference type="RefSeq" id="WP_289503724.1">
    <property type="nucleotide sequence ID" value="NZ_CP116805.1"/>
</dbReference>
<dbReference type="Pfam" id="PF01035">
    <property type="entry name" value="DNA_binding_1"/>
    <property type="match status" value="1"/>
</dbReference>
<keyword evidence="7" id="KW-0234">DNA repair</keyword>
<sequence length="167" mass="17629">MTALERTNIESPIGSITLVLDGGTIVICEFSDREARVSRQLAKCYPGRPVTDIGAPAVIKAAFDAYFTGVRDALDTLPSAPKGTPFQERVWATLKRIPAGTAWSYADLAAAVGSHPRAVGGANGANPCALLHPCHRVIGADGSLTGYAGGIERKAWLLAHEEYQVKA</sequence>
<dbReference type="PANTHER" id="PTHR10815">
    <property type="entry name" value="METHYLATED-DNA--PROTEIN-CYSTEINE METHYLTRANSFERASE"/>
    <property type="match status" value="1"/>
</dbReference>
<reference evidence="10" key="1">
    <citation type="submission" date="2023-01" db="EMBL/GenBank/DDBJ databases">
        <title>The genome sequence of Kordiimonadaceae bacterium 6D33.</title>
        <authorList>
            <person name="Liu Y."/>
        </authorList>
    </citation>
    <scope>NUCLEOTIDE SEQUENCE</scope>
    <source>
        <strain evidence="10">6D33</strain>
    </source>
</reference>
<dbReference type="GO" id="GO:0003908">
    <property type="term" value="F:methylated-DNA-[protein]-cysteine S-methyltransferase activity"/>
    <property type="evidence" value="ECO:0007669"/>
    <property type="project" value="UniProtKB-EC"/>
</dbReference>
<dbReference type="NCBIfam" id="TIGR00589">
    <property type="entry name" value="ogt"/>
    <property type="match status" value="1"/>
</dbReference>
<dbReference type="SUPFAM" id="SSF53155">
    <property type="entry name" value="Methylated DNA-protein cysteine methyltransferase domain"/>
    <property type="match status" value="1"/>
</dbReference>
<dbReference type="SUPFAM" id="SSF46767">
    <property type="entry name" value="Methylated DNA-protein cysteine methyltransferase, C-terminal domain"/>
    <property type="match status" value="1"/>
</dbReference>
<comment type="similarity">
    <text evidence="2">Belongs to the MGMT family.</text>
</comment>
<dbReference type="InterPro" id="IPR036631">
    <property type="entry name" value="MGMT_N_sf"/>
</dbReference>
<evidence type="ECO:0000256" key="6">
    <source>
        <dbReference type="ARBA" id="ARBA00022763"/>
    </source>
</evidence>
<dbReference type="Gene3D" id="1.10.10.10">
    <property type="entry name" value="Winged helix-like DNA-binding domain superfamily/Winged helix DNA-binding domain"/>
    <property type="match status" value="1"/>
</dbReference>
<dbReference type="InterPro" id="IPR036217">
    <property type="entry name" value="MethylDNA_cys_MeTrfase_DNAb"/>
</dbReference>
<dbReference type="GO" id="GO:0032259">
    <property type="term" value="P:methylation"/>
    <property type="evidence" value="ECO:0007669"/>
    <property type="project" value="UniProtKB-KW"/>
</dbReference>
<dbReference type="AlphaFoldDB" id="A0AAE9XTH8"/>
<accession>A0AAE9XTH8</accession>
<dbReference type="InterPro" id="IPR014048">
    <property type="entry name" value="MethylDNA_cys_MeTrfase_DNA-bd"/>
</dbReference>
<evidence type="ECO:0000256" key="4">
    <source>
        <dbReference type="ARBA" id="ARBA00022603"/>
    </source>
</evidence>
<protein>
    <recommendedName>
        <fullName evidence="3">methylated-DNA--[protein]-cysteine S-methyltransferase</fullName>
        <ecNumber evidence="3">2.1.1.63</ecNumber>
    </recommendedName>
</protein>
<keyword evidence="4" id="KW-0489">Methyltransferase</keyword>
<evidence type="ECO:0000313" key="10">
    <source>
        <dbReference type="EMBL" id="WCL54005.1"/>
    </source>
</evidence>
<dbReference type="EC" id="2.1.1.63" evidence="3"/>
<evidence type="ECO:0000256" key="3">
    <source>
        <dbReference type="ARBA" id="ARBA00011918"/>
    </source>
</evidence>
<evidence type="ECO:0000256" key="2">
    <source>
        <dbReference type="ARBA" id="ARBA00008711"/>
    </source>
</evidence>
<evidence type="ECO:0000256" key="7">
    <source>
        <dbReference type="ARBA" id="ARBA00023204"/>
    </source>
</evidence>
<evidence type="ECO:0000313" key="11">
    <source>
        <dbReference type="Proteomes" id="UP001217500"/>
    </source>
</evidence>
<keyword evidence="11" id="KW-1185">Reference proteome</keyword>
<evidence type="ECO:0000259" key="9">
    <source>
        <dbReference type="Pfam" id="PF01035"/>
    </source>
</evidence>
<gene>
    <name evidence="10" type="ORF">PH603_15815</name>
</gene>
<comment type="catalytic activity">
    <reaction evidence="1">
        <text>a 4-O-methyl-thymidine in DNA + L-cysteinyl-[protein] = a thymidine in DNA + S-methyl-L-cysteinyl-[protein]</text>
        <dbReference type="Rhea" id="RHEA:53428"/>
        <dbReference type="Rhea" id="RHEA-COMP:10131"/>
        <dbReference type="Rhea" id="RHEA-COMP:10132"/>
        <dbReference type="Rhea" id="RHEA-COMP:13555"/>
        <dbReference type="Rhea" id="RHEA-COMP:13556"/>
        <dbReference type="ChEBI" id="CHEBI:29950"/>
        <dbReference type="ChEBI" id="CHEBI:82612"/>
        <dbReference type="ChEBI" id="CHEBI:137386"/>
        <dbReference type="ChEBI" id="CHEBI:137387"/>
        <dbReference type="EC" id="2.1.1.63"/>
    </reaction>
</comment>
<evidence type="ECO:0000256" key="1">
    <source>
        <dbReference type="ARBA" id="ARBA00001286"/>
    </source>
</evidence>
<feature type="domain" description="Methylated-DNA-[protein]-cysteine S-methyltransferase DNA binding" evidence="9">
    <location>
        <begin position="85"/>
        <end position="162"/>
    </location>
</feature>
<dbReference type="InterPro" id="IPR036388">
    <property type="entry name" value="WH-like_DNA-bd_sf"/>
</dbReference>
<proteinExistence type="inferred from homology"/>
<organism evidence="10 11">
    <name type="scientific">Gimibacter soli</name>
    <dbReference type="NCBI Taxonomy" id="3024400"/>
    <lineage>
        <taxon>Bacteria</taxon>
        <taxon>Pseudomonadati</taxon>
        <taxon>Pseudomonadota</taxon>
        <taxon>Alphaproteobacteria</taxon>
        <taxon>Kordiimonadales</taxon>
        <taxon>Temperatibacteraceae</taxon>
        <taxon>Gimibacter</taxon>
    </lineage>
</organism>
<dbReference type="KEGG" id="gso:PH603_15815"/>
<dbReference type="PANTHER" id="PTHR10815:SF5">
    <property type="entry name" value="METHYLATED-DNA--PROTEIN-CYSTEINE METHYLTRANSFERASE"/>
    <property type="match status" value="1"/>
</dbReference>
<keyword evidence="6" id="KW-0227">DNA damage</keyword>
<evidence type="ECO:0000256" key="5">
    <source>
        <dbReference type="ARBA" id="ARBA00022679"/>
    </source>
</evidence>
<evidence type="ECO:0000256" key="8">
    <source>
        <dbReference type="ARBA" id="ARBA00049348"/>
    </source>
</evidence>
<dbReference type="Proteomes" id="UP001217500">
    <property type="component" value="Chromosome"/>
</dbReference>
<dbReference type="EMBL" id="CP116805">
    <property type="protein sequence ID" value="WCL54005.1"/>
    <property type="molecule type" value="Genomic_DNA"/>
</dbReference>
<keyword evidence="5" id="KW-0808">Transferase</keyword>
<dbReference type="FunFam" id="1.10.10.10:FF:000214">
    <property type="entry name" value="Methylated-DNA--protein-cysteine methyltransferase"/>
    <property type="match status" value="1"/>
</dbReference>
<name>A0AAE9XTH8_9PROT</name>